<dbReference type="PRINTS" id="PR01438">
    <property type="entry name" value="UNVRSLSTRESS"/>
</dbReference>
<comment type="similarity">
    <text evidence="1">Belongs to the universal stress protein A family.</text>
</comment>
<proteinExistence type="inferred from homology"/>
<dbReference type="Pfam" id="PF00582">
    <property type="entry name" value="Usp"/>
    <property type="match status" value="1"/>
</dbReference>
<dbReference type="EMBL" id="MWIO01000027">
    <property type="protein sequence ID" value="THD07158.1"/>
    <property type="molecule type" value="Genomic_DNA"/>
</dbReference>
<evidence type="ECO:0000313" key="4">
    <source>
        <dbReference type="Proteomes" id="UP000306317"/>
    </source>
</evidence>
<dbReference type="InterPro" id="IPR006016">
    <property type="entry name" value="UspA"/>
</dbReference>
<dbReference type="InterPro" id="IPR006015">
    <property type="entry name" value="Universal_stress_UspA"/>
</dbReference>
<evidence type="ECO:0000256" key="1">
    <source>
        <dbReference type="ARBA" id="ARBA00008791"/>
    </source>
</evidence>
<dbReference type="Gene3D" id="3.40.50.12370">
    <property type="match status" value="1"/>
</dbReference>
<sequence length="277" mass="29664">MRDILVFSESFKRWSGGVEYAARLADSLDANLTGIWVCASPLQAMPSFEPVLFAELLDATLDLEQEAFAAAAAFEAHVRQFGQRKAAWQVAEGHVPEVIALAGSWHDLLVVERSERAIWGTPASVGNIVLGAGGLPCIVAPEHAATRVPALDTVAIAWNGSTEATRAAHAALPLLQGARRIVILQGEQRPPVRMSAWLPPFDLASYLHSHGMATESRTIHGGSEDDVGSALLDAAGEVDAGLLVMGAYGHTRFREWVLGGVTRHVLEHAALPVLLRH</sequence>
<protein>
    <recommendedName>
        <fullName evidence="2">UspA domain-containing protein</fullName>
    </recommendedName>
</protein>
<accession>A0A4S3KFX3</accession>
<organism evidence="3 4">
    <name type="scientific">Rhodanobacter lindaniclasticus</name>
    <dbReference type="NCBI Taxonomy" id="75310"/>
    <lineage>
        <taxon>Bacteria</taxon>
        <taxon>Pseudomonadati</taxon>
        <taxon>Pseudomonadota</taxon>
        <taxon>Gammaproteobacteria</taxon>
        <taxon>Lysobacterales</taxon>
        <taxon>Rhodanobacteraceae</taxon>
        <taxon>Rhodanobacter</taxon>
    </lineage>
</organism>
<dbReference type="AlphaFoldDB" id="A0A4S3KFX3"/>
<dbReference type="Proteomes" id="UP000306317">
    <property type="component" value="Unassembled WGS sequence"/>
</dbReference>
<dbReference type="CDD" id="cd00293">
    <property type="entry name" value="USP-like"/>
    <property type="match status" value="1"/>
</dbReference>
<dbReference type="RefSeq" id="WP_136258497.1">
    <property type="nucleotide sequence ID" value="NZ_MWIO01000027.1"/>
</dbReference>
<dbReference type="OrthoDB" id="9804721at2"/>
<name>A0A4S3KFX3_9GAMM</name>
<gene>
    <name evidence="3" type="ORF">B1991_09520</name>
</gene>
<comment type="caution">
    <text evidence="3">The sequence shown here is derived from an EMBL/GenBank/DDBJ whole genome shotgun (WGS) entry which is preliminary data.</text>
</comment>
<evidence type="ECO:0000259" key="2">
    <source>
        <dbReference type="Pfam" id="PF00582"/>
    </source>
</evidence>
<evidence type="ECO:0000313" key="3">
    <source>
        <dbReference type="EMBL" id="THD07158.1"/>
    </source>
</evidence>
<keyword evidence="4" id="KW-1185">Reference proteome</keyword>
<dbReference type="SUPFAM" id="SSF52402">
    <property type="entry name" value="Adenine nucleotide alpha hydrolases-like"/>
    <property type="match status" value="2"/>
</dbReference>
<reference evidence="3 4" key="1">
    <citation type="submission" date="2017-02" db="EMBL/GenBank/DDBJ databases">
        <title>Whole genome sequencing of Rhodanobacter lindaniclasticus DSM 17932.</title>
        <authorList>
            <person name="Kumar S."/>
            <person name="Patil P."/>
            <person name="Patil P.B."/>
        </authorList>
    </citation>
    <scope>NUCLEOTIDE SEQUENCE [LARGE SCALE GENOMIC DNA]</scope>
    <source>
        <strain evidence="3 4">DSM 17932</strain>
    </source>
</reference>
<feature type="domain" description="UspA" evidence="2">
    <location>
        <begin position="225"/>
        <end position="275"/>
    </location>
</feature>